<accession>A0A820P7Q0</accession>
<reference evidence="2" key="1">
    <citation type="submission" date="2021-02" db="EMBL/GenBank/DDBJ databases">
        <authorList>
            <person name="Nowell W R."/>
        </authorList>
    </citation>
    <scope>NUCLEOTIDE SEQUENCE</scope>
</reference>
<dbReference type="PANTHER" id="PTHR46579:SF1">
    <property type="entry name" value="F5_8 TYPE C DOMAIN-CONTAINING PROTEIN"/>
    <property type="match status" value="1"/>
</dbReference>
<feature type="region of interest" description="Disordered" evidence="1">
    <location>
        <begin position="16"/>
        <end position="39"/>
    </location>
</feature>
<organism evidence="2 3">
    <name type="scientific">Rotaria socialis</name>
    <dbReference type="NCBI Taxonomy" id="392032"/>
    <lineage>
        <taxon>Eukaryota</taxon>
        <taxon>Metazoa</taxon>
        <taxon>Spiralia</taxon>
        <taxon>Gnathifera</taxon>
        <taxon>Rotifera</taxon>
        <taxon>Eurotatoria</taxon>
        <taxon>Bdelloidea</taxon>
        <taxon>Philodinida</taxon>
        <taxon>Philodinidae</taxon>
        <taxon>Rotaria</taxon>
    </lineage>
</organism>
<dbReference type="Proteomes" id="UP000663851">
    <property type="component" value="Unassembled WGS sequence"/>
</dbReference>
<comment type="caution">
    <text evidence="2">The sequence shown here is derived from an EMBL/GenBank/DDBJ whole genome shotgun (WGS) entry which is preliminary data.</text>
</comment>
<name>A0A820P7Q0_9BILA</name>
<evidence type="ECO:0000313" key="3">
    <source>
        <dbReference type="Proteomes" id="UP000663851"/>
    </source>
</evidence>
<gene>
    <name evidence="2" type="ORF">HFQ381_LOCUS20183</name>
</gene>
<feature type="compositionally biased region" description="Polar residues" evidence="1">
    <location>
        <begin position="980"/>
        <end position="989"/>
    </location>
</feature>
<dbReference type="EMBL" id="CAJOBO010001698">
    <property type="protein sequence ID" value="CAF4402328.1"/>
    <property type="molecule type" value="Genomic_DNA"/>
</dbReference>
<feature type="compositionally biased region" description="Low complexity" evidence="1">
    <location>
        <begin position="969"/>
        <end position="979"/>
    </location>
</feature>
<proteinExistence type="predicted"/>
<feature type="region of interest" description="Disordered" evidence="1">
    <location>
        <begin position="961"/>
        <end position="995"/>
    </location>
</feature>
<feature type="compositionally biased region" description="Polar residues" evidence="1">
    <location>
        <begin position="27"/>
        <end position="39"/>
    </location>
</feature>
<dbReference type="PANTHER" id="PTHR46579">
    <property type="entry name" value="F5/8 TYPE C DOMAIN-CONTAINING PROTEIN-RELATED"/>
    <property type="match status" value="1"/>
</dbReference>
<dbReference type="AlphaFoldDB" id="A0A820P7Q0"/>
<sequence length="995" mass="113646">MSNTNQIYTKRVLHQRLHRDKQKEQYEQTVNSDSDCSSNSTVDKLDDIYFELSDDESIISPLNQFQNDDYGENRYLPDNDDNISMNDDTLFQHNNTFSLYEQSPVSTGEAVGRLMKFCINSNFDKKKVVTLMCLIKSILPSPNKLPTTFRQILNVFGKTPSFIAKLYCNNCWALTTTKNNQQYCTNSSCTLSDSQLSKRQATEVTTLDLREKLQSIVRRNFSLFTGHDELFPSFDIPSGNRYQSKTKSIVYPITLNIHADGAPLIRSSKSAVWPCFSSIVELPPPVREYQTNILTLGLWISCIKPNVNLFLDDIIKQLSDLSHNGTSIFIDEHEFKINVKTQFFVSDLPAKALFMKTINFNGYFACTNCMTEGVLYNRQVIYPYKNNNFYSRTHSQFTATAKEVEVKLASGGKRCTPIAGIKGISSLLKLFHYPVDIIYDYMHLVCLHRVPALIKRFTEVLSKDAIAEVDSMLSSIRLQHDCHVKFNYSIQSIHDWKAKHTRLFILNVGLPIMIQYLPTLYSSHFSIYCMFVKILHCPKTLEEIKLADKLIHYYCQTSSTVYDPKIELYSLHAHLHLPAQVLNHGGLAFTSSFCFESMIHYIKNKAFGTKNLGSKIMYWLELDAAISTKQFELQLPSLILSEKNVYQRPYHTQRLTKTKNNFSCIVYIDEPSKYSIVESKRLVNIDEHGCSIIKELGKTYNVRVEQTGAQEPMERYVSSHKEISLREIAFGEMSSTSYKTIHTSSSSSSSFIPAECDILDTRKDSNVLASGSQYFFFEEVIPAVSSEEENDTRKNLQLKFTPVPTGGVNSKKRSVARKKIPIPKRLQFSTNDNDDDAREGQHMDLQPLLNHIPIALENDDEPVNIDNEQYNGQDSTYTRSDGTVIELLSVHGTKQNTIKFALNLIDLVFVDKQDFQNINVKQADNDLRIKAIYNAVKQKFGYSSEEMSIVWPPMHESILSKRRNQQKKLNSSTNTNLSNPIVSTSQLLKSNDGEQ</sequence>
<evidence type="ECO:0000256" key="1">
    <source>
        <dbReference type="SAM" id="MobiDB-lite"/>
    </source>
</evidence>
<protein>
    <recommendedName>
        <fullName evidence="4">Transposase domain-containing protein</fullName>
    </recommendedName>
</protein>
<evidence type="ECO:0000313" key="2">
    <source>
        <dbReference type="EMBL" id="CAF4402328.1"/>
    </source>
</evidence>
<evidence type="ECO:0008006" key="4">
    <source>
        <dbReference type="Google" id="ProtNLM"/>
    </source>
</evidence>